<reference evidence="1 2" key="1">
    <citation type="journal article" date="2014" name="Nat. Genet.">
        <title>Whole-genome sequence of a flatfish provides insights into ZW sex chromosome evolution and adaptation to a benthic lifestyle.</title>
        <authorList>
            <person name="Chen S."/>
            <person name="Zhang G."/>
            <person name="Shao C."/>
            <person name="Huang Q."/>
            <person name="Liu G."/>
            <person name="Zhang P."/>
            <person name="Song W."/>
            <person name="An N."/>
            <person name="Chalopin D."/>
            <person name="Volff J.N."/>
            <person name="Hong Y."/>
            <person name="Li Q."/>
            <person name="Sha Z."/>
            <person name="Zhou H."/>
            <person name="Xie M."/>
            <person name="Yu Q."/>
            <person name="Liu Y."/>
            <person name="Xiang H."/>
            <person name="Wang N."/>
            <person name="Wu K."/>
            <person name="Yang C."/>
            <person name="Zhou Q."/>
            <person name="Liao X."/>
            <person name="Yang L."/>
            <person name="Hu Q."/>
            <person name="Zhang J."/>
            <person name="Meng L."/>
            <person name="Jin L."/>
            <person name="Tian Y."/>
            <person name="Lian J."/>
            <person name="Yang J."/>
            <person name="Miao G."/>
            <person name="Liu S."/>
            <person name="Liang Z."/>
            <person name="Yan F."/>
            <person name="Li Y."/>
            <person name="Sun B."/>
            <person name="Zhang H."/>
            <person name="Zhang J."/>
            <person name="Zhu Y."/>
            <person name="Du M."/>
            <person name="Zhao Y."/>
            <person name="Schartl M."/>
            <person name="Tang Q."/>
            <person name="Wang J."/>
        </authorList>
    </citation>
    <scope>NUCLEOTIDE SEQUENCE</scope>
</reference>
<keyword evidence="2" id="KW-1185">Reference proteome</keyword>
<evidence type="ECO:0008006" key="3">
    <source>
        <dbReference type="Google" id="ProtNLM"/>
    </source>
</evidence>
<dbReference type="Gene3D" id="3.40.50.12700">
    <property type="match status" value="1"/>
</dbReference>
<dbReference type="Ensembl" id="ENSCSET00000017358.1">
    <property type="protein sequence ID" value="ENSCSEP00000017145.1"/>
    <property type="gene ID" value="ENSCSEG00000011002.1"/>
</dbReference>
<evidence type="ECO:0000313" key="2">
    <source>
        <dbReference type="Proteomes" id="UP000265120"/>
    </source>
</evidence>
<reference evidence="1" key="3">
    <citation type="submission" date="2025-09" db="UniProtKB">
        <authorList>
            <consortium name="Ensembl"/>
        </authorList>
    </citation>
    <scope>IDENTIFICATION</scope>
</reference>
<organism evidence="1 2">
    <name type="scientific">Cynoglossus semilaevis</name>
    <name type="common">Tongue sole</name>
    <dbReference type="NCBI Taxonomy" id="244447"/>
    <lineage>
        <taxon>Eukaryota</taxon>
        <taxon>Metazoa</taxon>
        <taxon>Chordata</taxon>
        <taxon>Craniata</taxon>
        <taxon>Vertebrata</taxon>
        <taxon>Euteleostomi</taxon>
        <taxon>Actinopterygii</taxon>
        <taxon>Neopterygii</taxon>
        <taxon>Teleostei</taxon>
        <taxon>Neoteleostei</taxon>
        <taxon>Acanthomorphata</taxon>
        <taxon>Carangaria</taxon>
        <taxon>Pleuronectiformes</taxon>
        <taxon>Pleuronectoidei</taxon>
        <taxon>Cynoglossidae</taxon>
        <taxon>Cynoglossinae</taxon>
        <taxon>Cynoglossus</taxon>
    </lineage>
</organism>
<dbReference type="CDD" id="cd00229">
    <property type="entry name" value="SGNH_hydrolase"/>
    <property type="match status" value="1"/>
</dbReference>
<protein>
    <recommendedName>
        <fullName evidence="3">SGNH hydrolase-type esterase domain-containing protein</fullName>
    </recommendedName>
</protein>
<dbReference type="Gene3D" id="3.40.50.12690">
    <property type="match status" value="1"/>
</dbReference>
<dbReference type="GeneTree" id="ENSGT01150000289018"/>
<sequence>MLIIGDSITQDICFINAATHCFPGATVPDILDKLLEIMHSLPTSIKRIIVHVGTNDTTRRESERTKNDFKLLFDALKSCGKSVFISGPIPTVRRGADCFSRLLNPKNTSLKGKHLNKEIRPYVTQKRALGKFTTRKFCMCCRNCPTAYKQAKREGGRSFSPDRLRRW</sequence>
<dbReference type="OMA" id="INAATHC"/>
<name>A0A3P8VXL9_CYNSE</name>
<dbReference type="SUPFAM" id="SSF52266">
    <property type="entry name" value="SGNH hydrolase"/>
    <property type="match status" value="1"/>
</dbReference>
<dbReference type="AlphaFoldDB" id="A0A3P8VXL9"/>
<dbReference type="InParanoid" id="A0A3P8VXL9"/>
<evidence type="ECO:0000313" key="1">
    <source>
        <dbReference type="Ensembl" id="ENSCSEP00000017145.1"/>
    </source>
</evidence>
<reference evidence="1" key="2">
    <citation type="submission" date="2025-08" db="UniProtKB">
        <authorList>
            <consortium name="Ensembl"/>
        </authorList>
    </citation>
    <scope>IDENTIFICATION</scope>
</reference>
<accession>A0A3P8VXL9</accession>
<dbReference type="Proteomes" id="UP000265120">
    <property type="component" value="Chromosome W"/>
</dbReference>
<proteinExistence type="predicted"/>